<organism evidence="3 4">
    <name type="scientific">Empedobacter stercoris</name>
    <dbReference type="NCBI Taxonomy" id="1628248"/>
    <lineage>
        <taxon>Bacteria</taxon>
        <taxon>Pseudomonadati</taxon>
        <taxon>Bacteroidota</taxon>
        <taxon>Flavobacteriia</taxon>
        <taxon>Flavobacteriales</taxon>
        <taxon>Weeksellaceae</taxon>
        <taxon>Empedobacter</taxon>
    </lineage>
</organism>
<dbReference type="EMBL" id="JABFOQ010000029">
    <property type="protein sequence ID" value="NOJ76344.1"/>
    <property type="molecule type" value="Genomic_DNA"/>
</dbReference>
<feature type="domain" description="Transposase DDE" evidence="2">
    <location>
        <begin position="36"/>
        <end position="158"/>
    </location>
</feature>
<gene>
    <name evidence="3" type="ORF">HMH06_10965</name>
</gene>
<feature type="transmembrane region" description="Helical" evidence="1">
    <location>
        <begin position="21"/>
        <end position="43"/>
    </location>
</feature>
<keyword evidence="1" id="KW-0812">Transmembrane</keyword>
<reference evidence="3 4" key="1">
    <citation type="submission" date="2020-05" db="EMBL/GenBank/DDBJ databases">
        <title>Tigecycline resistant gene in Empedobacter stercoris.</title>
        <authorList>
            <person name="Chen Y."/>
            <person name="Cheng Y."/>
            <person name="Zhou K."/>
        </authorList>
    </citation>
    <scope>NUCLEOTIDE SEQUENCE [LARGE SCALE GENOMIC DNA]</scope>
    <source>
        <strain evidence="3 4">ES202</strain>
    </source>
</reference>
<dbReference type="Pfam" id="PF13612">
    <property type="entry name" value="DDE_Tnp_1_3"/>
    <property type="match status" value="1"/>
</dbReference>
<dbReference type="Proteomes" id="UP000580344">
    <property type="component" value="Unassembled WGS sequence"/>
</dbReference>
<evidence type="ECO:0000259" key="2">
    <source>
        <dbReference type="Pfam" id="PF13612"/>
    </source>
</evidence>
<proteinExistence type="predicted"/>
<keyword evidence="4" id="KW-1185">Reference proteome</keyword>
<name>A0ABX1WNV7_9FLAO</name>
<keyword evidence="1" id="KW-0472">Membrane</keyword>
<evidence type="ECO:0000313" key="4">
    <source>
        <dbReference type="Proteomes" id="UP000580344"/>
    </source>
</evidence>
<accession>A0ABX1WNV7</accession>
<keyword evidence="1" id="KW-1133">Transmembrane helix</keyword>
<comment type="caution">
    <text evidence="3">The sequence shown here is derived from an EMBL/GenBank/DDBJ whole genome shotgun (WGS) entry which is preliminary data.</text>
</comment>
<sequence length="208" mass="24153">MIQDFPQTVCYKRFVELMQSALMSMTIFAKTCCLVSCTGISFIDSTPIRVCKNKRIKRNKVFKDIATTGKSTMGWLHGFKLHIIINDKGELLSFCVTQTNVDDREPLKNEAFLQSIFGKLFGDKGYMSEKLTQLLFVDGIQLITYRQGFHKRMNFIQKESLQFELILKEVRKIRKTQLKYETLEVFKGFHKFFLENNIKMGSSSSLNL</sequence>
<evidence type="ECO:0000313" key="3">
    <source>
        <dbReference type="EMBL" id="NOJ76344.1"/>
    </source>
</evidence>
<dbReference type="RefSeq" id="WP_171623637.1">
    <property type="nucleotide sequence ID" value="NZ_CP053698.1"/>
</dbReference>
<evidence type="ECO:0000256" key="1">
    <source>
        <dbReference type="SAM" id="Phobius"/>
    </source>
</evidence>
<dbReference type="InterPro" id="IPR025668">
    <property type="entry name" value="Tnp_DDE_dom"/>
</dbReference>
<protein>
    <submittedName>
        <fullName evidence="3">IS982 family transposase</fullName>
    </submittedName>
</protein>
<dbReference type="NCBIfam" id="NF033520">
    <property type="entry name" value="transpos_IS982"/>
    <property type="match status" value="1"/>
</dbReference>